<dbReference type="Pfam" id="PF02199">
    <property type="entry name" value="SapA"/>
    <property type="match status" value="1"/>
</dbReference>
<proteinExistence type="predicted"/>
<dbReference type="Pfam" id="PF05184">
    <property type="entry name" value="SapB_1"/>
    <property type="match status" value="1"/>
</dbReference>
<evidence type="ECO:0000256" key="6">
    <source>
        <dbReference type="ARBA" id="ARBA00023180"/>
    </source>
</evidence>
<evidence type="ECO:0000259" key="9">
    <source>
        <dbReference type="PROSITE" id="PS51110"/>
    </source>
</evidence>
<feature type="domain" description="Saposin B-type" evidence="8">
    <location>
        <begin position="148"/>
        <end position="229"/>
    </location>
</feature>
<reference evidence="10 11" key="1">
    <citation type="submission" date="2024-06" db="EMBL/GenBank/DDBJ databases">
        <authorList>
            <person name="Pan Q."/>
            <person name="Wen M."/>
            <person name="Jouanno E."/>
            <person name="Zahm M."/>
            <person name="Klopp C."/>
            <person name="Cabau C."/>
            <person name="Louis A."/>
            <person name="Berthelot C."/>
            <person name="Parey E."/>
            <person name="Roest Crollius H."/>
            <person name="Montfort J."/>
            <person name="Robinson-Rechavi M."/>
            <person name="Bouchez O."/>
            <person name="Lampietro C."/>
            <person name="Lopez Roques C."/>
            <person name="Donnadieu C."/>
            <person name="Postlethwait J."/>
            <person name="Bobe J."/>
            <person name="Verreycken H."/>
            <person name="Guiguen Y."/>
        </authorList>
    </citation>
    <scope>NUCLEOTIDE SEQUENCE [LARGE SCALE GENOMIC DNA]</scope>
    <source>
        <strain evidence="10">Up_M1</strain>
        <tissue evidence="10">Testis</tissue>
    </source>
</reference>
<keyword evidence="3 7" id="KW-0732">Signal</keyword>
<dbReference type="GO" id="GO:0005737">
    <property type="term" value="C:cytoplasm"/>
    <property type="evidence" value="ECO:0007669"/>
    <property type="project" value="UniProtKB-ARBA"/>
</dbReference>
<dbReference type="InterPro" id="IPR003119">
    <property type="entry name" value="SAP_A"/>
</dbReference>
<dbReference type="InterPro" id="IPR008139">
    <property type="entry name" value="SaposinB_dom"/>
</dbReference>
<sequence length="356" mass="39394">MGILQCIFLIITVSLSIGVTTVIGESTRDNTQRTSTNDICSDCSQIIDLFMISNTGTQDLIHHTLDGLCQRLPGGKAKSHCISQLQMFLPQAQYLTGILKPVDTCKVLGLCAAHPARRAPQQLSPAFTDMDLSRSVLDSGTSTEVQMINPLCTFCVYFMKKLESMLPTEMTEEAVVKLMDEVCGLLPASYTDQCNDFVNKYGKEIVDFLLSSAAPHTICVLLHLCLFQDKPSMEMPLPSDCDSCQTLAVLSRIHLGLNATEPKTSSFLQSVCQKYPNAIPKCNMFTKLYGPRLLQVLGSQMESPGACERADLCVAVKEQHLLGKDHCTWGPSYVCRDLKTTQECGMVEYCQKFMWN</sequence>
<feature type="chain" id="PRO_5044894134" evidence="7">
    <location>
        <begin position="19"/>
        <end position="356"/>
    </location>
</feature>
<evidence type="ECO:0000259" key="8">
    <source>
        <dbReference type="PROSITE" id="PS50015"/>
    </source>
</evidence>
<feature type="domain" description="Saposin B-type" evidence="8">
    <location>
        <begin position="36"/>
        <end position="115"/>
    </location>
</feature>
<dbReference type="InterPro" id="IPR008373">
    <property type="entry name" value="Saposin"/>
</dbReference>
<dbReference type="InterPro" id="IPR051428">
    <property type="entry name" value="Sphingo_Act-Surfact_Prot"/>
</dbReference>
<evidence type="ECO:0000256" key="4">
    <source>
        <dbReference type="ARBA" id="ARBA00022737"/>
    </source>
</evidence>
<evidence type="ECO:0000313" key="11">
    <source>
        <dbReference type="Proteomes" id="UP001557470"/>
    </source>
</evidence>
<feature type="domain" description="Saposin A-type" evidence="9">
    <location>
        <begin position="320"/>
        <end position="356"/>
    </location>
</feature>
<keyword evidence="5" id="KW-1015">Disulfide bond</keyword>
<evidence type="ECO:0000256" key="7">
    <source>
        <dbReference type="SAM" id="SignalP"/>
    </source>
</evidence>
<feature type="signal peptide" evidence="7">
    <location>
        <begin position="1"/>
        <end position="18"/>
    </location>
</feature>
<dbReference type="Gene3D" id="1.10.225.10">
    <property type="entry name" value="Saposin-like"/>
    <property type="match status" value="3"/>
</dbReference>
<dbReference type="Pfam" id="PF03489">
    <property type="entry name" value="SapB_2"/>
    <property type="match status" value="1"/>
</dbReference>
<dbReference type="AlphaFoldDB" id="A0ABD0XGG9"/>
<gene>
    <name evidence="10" type="ORF">UPYG_G00184180</name>
</gene>
<dbReference type="PANTHER" id="PTHR11480">
    <property type="entry name" value="SAPOSIN-RELATED"/>
    <property type="match status" value="1"/>
</dbReference>
<dbReference type="SMART" id="SM00741">
    <property type="entry name" value="SapB"/>
    <property type="match status" value="3"/>
</dbReference>
<name>A0ABD0XGG9_UMBPY</name>
<dbReference type="EMBL" id="JAGEUA010000005">
    <property type="protein sequence ID" value="KAL0979368.1"/>
    <property type="molecule type" value="Genomic_DNA"/>
</dbReference>
<dbReference type="InterPro" id="IPR008138">
    <property type="entry name" value="SapB_2"/>
</dbReference>
<dbReference type="SUPFAM" id="SSF47862">
    <property type="entry name" value="Saposin"/>
    <property type="match status" value="3"/>
</dbReference>
<evidence type="ECO:0000256" key="3">
    <source>
        <dbReference type="ARBA" id="ARBA00022729"/>
    </source>
</evidence>
<comment type="caution">
    <text evidence="10">The sequence shown here is derived from an EMBL/GenBank/DDBJ whole genome shotgun (WGS) entry which is preliminary data.</text>
</comment>
<organism evidence="10 11">
    <name type="scientific">Umbra pygmaea</name>
    <name type="common">Eastern mudminnow</name>
    <dbReference type="NCBI Taxonomy" id="75934"/>
    <lineage>
        <taxon>Eukaryota</taxon>
        <taxon>Metazoa</taxon>
        <taxon>Chordata</taxon>
        <taxon>Craniata</taxon>
        <taxon>Vertebrata</taxon>
        <taxon>Euteleostomi</taxon>
        <taxon>Actinopterygii</taxon>
        <taxon>Neopterygii</taxon>
        <taxon>Teleostei</taxon>
        <taxon>Protacanthopterygii</taxon>
        <taxon>Esociformes</taxon>
        <taxon>Umbridae</taxon>
        <taxon>Umbra</taxon>
    </lineage>
</organism>
<dbReference type="InterPro" id="IPR011001">
    <property type="entry name" value="Saposin-like"/>
</dbReference>
<dbReference type="PROSITE" id="PS51110">
    <property type="entry name" value="SAP_A"/>
    <property type="match status" value="1"/>
</dbReference>
<evidence type="ECO:0000256" key="1">
    <source>
        <dbReference type="ARBA" id="ARBA00004613"/>
    </source>
</evidence>
<comment type="subcellular location">
    <subcellularLocation>
        <location evidence="1">Secreted</location>
    </subcellularLocation>
</comment>
<protein>
    <submittedName>
        <fullName evidence="10">Uncharacterized protein</fullName>
    </submittedName>
</protein>
<dbReference type="SMART" id="SM00162">
    <property type="entry name" value="SAPA"/>
    <property type="match status" value="1"/>
</dbReference>
<dbReference type="InterPro" id="IPR007856">
    <property type="entry name" value="SapB_1"/>
</dbReference>
<dbReference type="PROSITE" id="PS50015">
    <property type="entry name" value="SAP_B"/>
    <property type="match status" value="3"/>
</dbReference>
<evidence type="ECO:0000313" key="10">
    <source>
        <dbReference type="EMBL" id="KAL0979368.1"/>
    </source>
</evidence>
<accession>A0ABD0XGG9</accession>
<keyword evidence="6" id="KW-0325">Glycoprotein</keyword>
<evidence type="ECO:0000256" key="2">
    <source>
        <dbReference type="ARBA" id="ARBA00022525"/>
    </source>
</evidence>
<keyword evidence="11" id="KW-1185">Reference proteome</keyword>
<evidence type="ECO:0000256" key="5">
    <source>
        <dbReference type="ARBA" id="ARBA00023157"/>
    </source>
</evidence>
<keyword evidence="2" id="KW-0964">Secreted</keyword>
<feature type="domain" description="Saposin B-type" evidence="8">
    <location>
        <begin position="237"/>
        <end position="317"/>
    </location>
</feature>
<dbReference type="Proteomes" id="UP001557470">
    <property type="component" value="Unassembled WGS sequence"/>
</dbReference>
<dbReference type="PRINTS" id="PR01797">
    <property type="entry name" value="SAPOSIN"/>
</dbReference>
<dbReference type="GO" id="GO:0005576">
    <property type="term" value="C:extracellular region"/>
    <property type="evidence" value="ECO:0007669"/>
    <property type="project" value="UniProtKB-SubCell"/>
</dbReference>
<dbReference type="PANTHER" id="PTHR11480:SF99">
    <property type="entry name" value="SURFACTANT PROTEIN BB"/>
    <property type="match status" value="1"/>
</dbReference>
<keyword evidence="4" id="KW-0677">Repeat</keyword>